<dbReference type="SUPFAM" id="SSF52540">
    <property type="entry name" value="P-loop containing nucleoside triphosphate hydrolases"/>
    <property type="match status" value="1"/>
</dbReference>
<dbReference type="AlphaFoldDB" id="A0A015VCC9"/>
<organism evidence="3 5">
    <name type="scientific">Bacteroides fragilis str. 3998T(B)3</name>
    <dbReference type="NCBI Taxonomy" id="1339316"/>
    <lineage>
        <taxon>Bacteria</taxon>
        <taxon>Pseudomonadati</taxon>
        <taxon>Bacteroidota</taxon>
        <taxon>Bacteroidia</taxon>
        <taxon>Bacteroidales</taxon>
        <taxon>Bacteroidaceae</taxon>
        <taxon>Bacteroides</taxon>
    </lineage>
</organism>
<evidence type="ECO:0000313" key="3">
    <source>
        <dbReference type="EMBL" id="EXY93001.1"/>
    </source>
</evidence>
<evidence type="ECO:0000313" key="4">
    <source>
        <dbReference type="EMBL" id="EXY93075.1"/>
    </source>
</evidence>
<sequence length="300" mass="33898">MIEITENFKANVLSALSVARENYSGSDAAFAKKYGINKAVYAELKQGITEKKLSVPKWLELGRALDVSPNERKWNMARTDVFDTIEEEVLFCKEFSKARMFVDECAIGKTYSARYLARTLKNCFYIDASQCKNQNEFIRALARCIGAEGGGTLYDTKETIKYMLKAMPKPLVIIDEAGDLKHEAFMVLKEFWNATDGCCGWYMLGAEGLRTKIQYGKNKSKKEGYRELFSRFSSKYGSVVPTGKEDKIAFYRKLIGDVLSVNISDTKMIGKIIRQCLATDSSDDETGLRRAESLLILNQQ</sequence>
<dbReference type="InterPro" id="IPR049945">
    <property type="entry name" value="AAA_22"/>
</dbReference>
<dbReference type="RefSeq" id="WP_042970689.1">
    <property type="nucleotide sequence ID" value="NZ_JGDB01000006.1"/>
</dbReference>
<dbReference type="EMBL" id="JGDB01000008">
    <property type="protein sequence ID" value="EXY93001.1"/>
    <property type="molecule type" value="Genomic_DNA"/>
</dbReference>
<name>A0A015VCC9_BACFG</name>
<evidence type="ECO:0000313" key="5">
    <source>
        <dbReference type="Proteomes" id="UP000020773"/>
    </source>
</evidence>
<dbReference type="PATRIC" id="fig|1339316.3.peg.135"/>
<proteinExistence type="predicted"/>
<evidence type="ECO:0000313" key="2">
    <source>
        <dbReference type="EMBL" id="EXY92902.1"/>
    </source>
</evidence>
<reference evidence="3 5" key="1">
    <citation type="submission" date="2014-02" db="EMBL/GenBank/DDBJ databases">
        <authorList>
            <person name="Sears C."/>
            <person name="Carroll K."/>
            <person name="Sack B.R."/>
            <person name="Qadri F."/>
            <person name="Myers L.L."/>
            <person name="Chung G.-T."/>
            <person name="Escheverria P."/>
            <person name="Fraser C.M."/>
            <person name="Sadzewicz L."/>
            <person name="Shefchek K.A."/>
            <person name="Tallon L."/>
            <person name="Das S.P."/>
            <person name="Daugherty S."/>
            <person name="Mongodin E.F."/>
        </authorList>
    </citation>
    <scope>NUCLEOTIDE SEQUENCE [LARGE SCALE GENOMIC DNA]</scope>
    <source>
        <strain evidence="3">3998T</strain>
        <strain evidence="5">3998T(B)3</strain>
    </source>
</reference>
<dbReference type="GO" id="GO:0016887">
    <property type="term" value="F:ATP hydrolysis activity"/>
    <property type="evidence" value="ECO:0007669"/>
    <property type="project" value="InterPro"/>
</dbReference>
<accession>A0A015VCC9</accession>
<dbReference type="Gene3D" id="3.40.50.300">
    <property type="entry name" value="P-loop containing nucleotide triphosphate hydrolases"/>
    <property type="match status" value="1"/>
</dbReference>
<dbReference type="InterPro" id="IPR027417">
    <property type="entry name" value="P-loop_NTPase"/>
</dbReference>
<dbReference type="EMBL" id="JGDB01000009">
    <property type="protein sequence ID" value="EXY92902.1"/>
    <property type="molecule type" value="Genomic_DNA"/>
</dbReference>
<feature type="domain" description="ORC1/DEAH AAA+ ATPase" evidence="1">
    <location>
        <begin position="107"/>
        <end position="209"/>
    </location>
</feature>
<comment type="caution">
    <text evidence="3">The sequence shown here is derived from an EMBL/GenBank/DDBJ whole genome shotgun (WGS) entry which is preliminary data.</text>
</comment>
<evidence type="ECO:0000259" key="1">
    <source>
        <dbReference type="Pfam" id="PF13401"/>
    </source>
</evidence>
<protein>
    <submittedName>
        <fullName evidence="3">AAA domain protein</fullName>
    </submittedName>
</protein>
<dbReference type="Proteomes" id="UP000020773">
    <property type="component" value="Unassembled WGS sequence"/>
</dbReference>
<dbReference type="Pfam" id="PF13401">
    <property type="entry name" value="AAA_22"/>
    <property type="match status" value="1"/>
</dbReference>
<gene>
    <name evidence="4" type="ORF">M125_0133</name>
    <name evidence="3" type="ORF">M125_0225</name>
    <name evidence="2" type="ORF">M125_0312</name>
</gene>
<dbReference type="EMBL" id="JGDB01000006">
    <property type="protein sequence ID" value="EXY93075.1"/>
    <property type="molecule type" value="Genomic_DNA"/>
</dbReference>